<evidence type="ECO:0000256" key="1">
    <source>
        <dbReference type="SAM" id="Phobius"/>
    </source>
</evidence>
<proteinExistence type="predicted"/>
<dbReference type="Proteomes" id="UP000015105">
    <property type="component" value="Chromosome 2D"/>
</dbReference>
<name>A0A453DK02_AEGTS</name>
<protein>
    <submittedName>
        <fullName evidence="2">Uncharacterized protein</fullName>
    </submittedName>
</protein>
<reference evidence="2" key="4">
    <citation type="submission" date="2019-03" db="UniProtKB">
        <authorList>
            <consortium name="EnsemblPlants"/>
        </authorList>
    </citation>
    <scope>IDENTIFICATION</scope>
</reference>
<evidence type="ECO:0000313" key="3">
    <source>
        <dbReference type="Proteomes" id="UP000015105"/>
    </source>
</evidence>
<reference evidence="2" key="5">
    <citation type="journal article" date="2021" name="G3 (Bethesda)">
        <title>Aegilops tauschii genome assembly Aet v5.0 features greater sequence contiguity and improved annotation.</title>
        <authorList>
            <person name="Wang L."/>
            <person name="Zhu T."/>
            <person name="Rodriguez J.C."/>
            <person name="Deal K.R."/>
            <person name="Dubcovsky J."/>
            <person name="McGuire P.E."/>
            <person name="Lux T."/>
            <person name="Spannagl M."/>
            <person name="Mayer K.F.X."/>
            <person name="Baldrich P."/>
            <person name="Meyers B.C."/>
            <person name="Huo N."/>
            <person name="Gu Y.Q."/>
            <person name="Zhou H."/>
            <person name="Devos K.M."/>
            <person name="Bennetzen J.L."/>
            <person name="Unver T."/>
            <person name="Budak H."/>
            <person name="Gulick P.J."/>
            <person name="Galiba G."/>
            <person name="Kalapos B."/>
            <person name="Nelson D.R."/>
            <person name="Li P."/>
            <person name="You F.M."/>
            <person name="Luo M.C."/>
            <person name="Dvorak J."/>
        </authorList>
    </citation>
    <scope>NUCLEOTIDE SEQUENCE [LARGE SCALE GENOMIC DNA]</scope>
    <source>
        <strain evidence="2">cv. AL8/78</strain>
    </source>
</reference>
<keyword evidence="3" id="KW-1185">Reference proteome</keyword>
<keyword evidence="1" id="KW-1133">Transmembrane helix</keyword>
<reference evidence="3" key="1">
    <citation type="journal article" date="2014" name="Science">
        <title>Ancient hybridizations among the ancestral genomes of bread wheat.</title>
        <authorList>
            <consortium name="International Wheat Genome Sequencing Consortium,"/>
            <person name="Marcussen T."/>
            <person name="Sandve S.R."/>
            <person name="Heier L."/>
            <person name="Spannagl M."/>
            <person name="Pfeifer M."/>
            <person name="Jakobsen K.S."/>
            <person name="Wulff B.B."/>
            <person name="Steuernagel B."/>
            <person name="Mayer K.F."/>
            <person name="Olsen O.A."/>
        </authorList>
    </citation>
    <scope>NUCLEOTIDE SEQUENCE [LARGE SCALE GENOMIC DNA]</scope>
    <source>
        <strain evidence="3">cv. AL8/78</strain>
    </source>
</reference>
<reference evidence="2" key="3">
    <citation type="journal article" date="2017" name="Nature">
        <title>Genome sequence of the progenitor of the wheat D genome Aegilops tauschii.</title>
        <authorList>
            <person name="Luo M.C."/>
            <person name="Gu Y.Q."/>
            <person name="Puiu D."/>
            <person name="Wang H."/>
            <person name="Twardziok S.O."/>
            <person name="Deal K.R."/>
            <person name="Huo N."/>
            <person name="Zhu T."/>
            <person name="Wang L."/>
            <person name="Wang Y."/>
            <person name="McGuire P.E."/>
            <person name="Liu S."/>
            <person name="Long H."/>
            <person name="Ramasamy R.K."/>
            <person name="Rodriguez J.C."/>
            <person name="Van S.L."/>
            <person name="Yuan L."/>
            <person name="Wang Z."/>
            <person name="Xia Z."/>
            <person name="Xiao L."/>
            <person name="Anderson O.D."/>
            <person name="Ouyang S."/>
            <person name="Liang Y."/>
            <person name="Zimin A.V."/>
            <person name="Pertea G."/>
            <person name="Qi P."/>
            <person name="Bennetzen J.L."/>
            <person name="Dai X."/>
            <person name="Dawson M.W."/>
            <person name="Muller H.G."/>
            <person name="Kugler K."/>
            <person name="Rivarola-Duarte L."/>
            <person name="Spannagl M."/>
            <person name="Mayer K.F.X."/>
            <person name="Lu F.H."/>
            <person name="Bevan M.W."/>
            <person name="Leroy P."/>
            <person name="Li P."/>
            <person name="You F.M."/>
            <person name="Sun Q."/>
            <person name="Liu Z."/>
            <person name="Lyons E."/>
            <person name="Wicker T."/>
            <person name="Salzberg S.L."/>
            <person name="Devos K.M."/>
            <person name="Dvorak J."/>
        </authorList>
    </citation>
    <scope>NUCLEOTIDE SEQUENCE [LARGE SCALE GENOMIC DNA]</scope>
    <source>
        <strain evidence="2">cv. AL8/78</strain>
    </source>
</reference>
<evidence type="ECO:0000313" key="2">
    <source>
        <dbReference type="EnsemblPlants" id="AET2Gv21278700.2"/>
    </source>
</evidence>
<dbReference type="AlphaFoldDB" id="A0A453DK02"/>
<sequence length="71" mass="8256">MRLGSEGLEKQKLAWDYRNNFFEGCEHLLWTFGTSLVIYLLFFLEHGTDASTHMHAHTLTPMNVHTHTLPL</sequence>
<dbReference type="EnsemblPlants" id="AET2Gv21278700.2">
    <property type="protein sequence ID" value="AET2Gv21278700.2"/>
    <property type="gene ID" value="AET2Gv21278700"/>
</dbReference>
<organism evidence="2 3">
    <name type="scientific">Aegilops tauschii subsp. strangulata</name>
    <name type="common">Goatgrass</name>
    <dbReference type="NCBI Taxonomy" id="200361"/>
    <lineage>
        <taxon>Eukaryota</taxon>
        <taxon>Viridiplantae</taxon>
        <taxon>Streptophyta</taxon>
        <taxon>Embryophyta</taxon>
        <taxon>Tracheophyta</taxon>
        <taxon>Spermatophyta</taxon>
        <taxon>Magnoliopsida</taxon>
        <taxon>Liliopsida</taxon>
        <taxon>Poales</taxon>
        <taxon>Poaceae</taxon>
        <taxon>BOP clade</taxon>
        <taxon>Pooideae</taxon>
        <taxon>Triticodae</taxon>
        <taxon>Triticeae</taxon>
        <taxon>Triticinae</taxon>
        <taxon>Aegilops</taxon>
    </lineage>
</organism>
<accession>A0A453DK02</accession>
<reference evidence="3" key="2">
    <citation type="journal article" date="2017" name="Nat. Plants">
        <title>The Aegilops tauschii genome reveals multiple impacts of transposons.</title>
        <authorList>
            <person name="Zhao G."/>
            <person name="Zou C."/>
            <person name="Li K."/>
            <person name="Wang K."/>
            <person name="Li T."/>
            <person name="Gao L."/>
            <person name="Zhang X."/>
            <person name="Wang H."/>
            <person name="Yang Z."/>
            <person name="Liu X."/>
            <person name="Jiang W."/>
            <person name="Mao L."/>
            <person name="Kong X."/>
            <person name="Jiao Y."/>
            <person name="Jia J."/>
        </authorList>
    </citation>
    <scope>NUCLEOTIDE SEQUENCE [LARGE SCALE GENOMIC DNA]</scope>
    <source>
        <strain evidence="3">cv. AL8/78</strain>
    </source>
</reference>
<dbReference type="Gramene" id="AET2Gv21278700.2">
    <property type="protein sequence ID" value="AET2Gv21278700.2"/>
    <property type="gene ID" value="AET2Gv21278700"/>
</dbReference>
<keyword evidence="1" id="KW-0472">Membrane</keyword>
<feature type="transmembrane region" description="Helical" evidence="1">
    <location>
        <begin position="27"/>
        <end position="44"/>
    </location>
</feature>
<keyword evidence="1" id="KW-0812">Transmembrane</keyword>